<organism evidence="1 2">
    <name type="scientific">Aspergillus melleus</name>
    <dbReference type="NCBI Taxonomy" id="138277"/>
    <lineage>
        <taxon>Eukaryota</taxon>
        <taxon>Fungi</taxon>
        <taxon>Dikarya</taxon>
        <taxon>Ascomycota</taxon>
        <taxon>Pezizomycotina</taxon>
        <taxon>Eurotiomycetes</taxon>
        <taxon>Eurotiomycetidae</taxon>
        <taxon>Eurotiales</taxon>
        <taxon>Aspergillaceae</taxon>
        <taxon>Aspergillus</taxon>
        <taxon>Aspergillus subgen. Circumdati</taxon>
    </lineage>
</organism>
<gene>
    <name evidence="1" type="ORF">N8T08_009666</name>
</gene>
<protein>
    <submittedName>
        <fullName evidence="1">Uncharacterized protein</fullName>
    </submittedName>
</protein>
<sequence length="522" mass="58899">MSSITEDLKDRRPLPQDQWRTETTPAHIAATLAAGLALFYLMQAVYRIYFHPLRAFAGPLRARFSEDLLYNISKTDFPEEAFEALHNKHRTKAIRIGPNELHLSDIELYKVIYSQTNPYLKHSQFYDGFNTPHTIFAETDPALHKERRRLLSPMFSRATLLKLEPVFCDKIFRWGQKVNRVWSMGPINIYSALRQVSGAPRLLLTTEIIMEFAFSKAANMIEEHETEFRSWYLDAFDVGNKSLVEMQYRPWLLKASRLLPLSTVKYLNREVAQLLHVIEFAGDCMREWQASNTKTSHPVLFEALESLSDAEKVTEANDILVAGSDTTASTLTTGIYYILSDAHIHAQLVQSLDDGIPNGVQLPSLAQLQKIDYLTACVMESIRMGMASPGRLPRVVPGGGAAPLVVDGKVVPPGTVVSISAYTMHTSTEAWGPDACSFNPSRWQGPDAKRLEQYQCTFSKGARMCMGQNIAVAEITMILAFIFRNYEVCLVPGTPAPRRIDRFTMHFADPGLPIKFVPRHQK</sequence>
<evidence type="ECO:0000313" key="2">
    <source>
        <dbReference type="Proteomes" id="UP001177260"/>
    </source>
</evidence>
<comment type="caution">
    <text evidence="1">The sequence shown here is derived from an EMBL/GenBank/DDBJ whole genome shotgun (WGS) entry which is preliminary data.</text>
</comment>
<proteinExistence type="predicted"/>
<name>A0ACC3AT56_9EURO</name>
<reference evidence="1 2" key="1">
    <citation type="journal article" date="2023" name="ACS Omega">
        <title>Identification of the Neoaspergillic Acid Biosynthesis Gene Cluster by Establishing an In Vitro CRISPR-Ribonucleoprotein Genetic System in Aspergillus melleus.</title>
        <authorList>
            <person name="Yuan B."/>
            <person name="Grau M.F."/>
            <person name="Murata R.M."/>
            <person name="Torok T."/>
            <person name="Venkateswaran K."/>
            <person name="Stajich J.E."/>
            <person name="Wang C.C.C."/>
        </authorList>
    </citation>
    <scope>NUCLEOTIDE SEQUENCE [LARGE SCALE GENOMIC DNA]</scope>
    <source>
        <strain evidence="1 2">IMV 1140</strain>
    </source>
</reference>
<keyword evidence="2" id="KW-1185">Reference proteome</keyword>
<evidence type="ECO:0000313" key="1">
    <source>
        <dbReference type="EMBL" id="KAK1141009.1"/>
    </source>
</evidence>
<dbReference type="Proteomes" id="UP001177260">
    <property type="component" value="Unassembled WGS sequence"/>
</dbReference>
<accession>A0ACC3AT56</accession>
<dbReference type="EMBL" id="JAOPJF010000071">
    <property type="protein sequence ID" value="KAK1141009.1"/>
    <property type="molecule type" value="Genomic_DNA"/>
</dbReference>